<evidence type="ECO:0000313" key="2">
    <source>
        <dbReference type="EMBL" id="QKW49767.1"/>
    </source>
</evidence>
<dbReference type="Pfam" id="PF19054">
    <property type="entry name" value="DUF5753"/>
    <property type="match status" value="1"/>
</dbReference>
<protein>
    <submittedName>
        <fullName evidence="2">Transcriptional regulator</fullName>
    </submittedName>
</protein>
<keyword evidence="3" id="KW-1185">Reference proteome</keyword>
<name>A0A7H8N5H8_9ACTN</name>
<feature type="domain" description="DUF5753" evidence="1">
    <location>
        <begin position="27"/>
        <end position="194"/>
    </location>
</feature>
<dbReference type="RefSeq" id="WP_176161501.1">
    <property type="nucleotide sequence ID" value="NZ_CP054929.1"/>
</dbReference>
<evidence type="ECO:0000259" key="1">
    <source>
        <dbReference type="Pfam" id="PF19054"/>
    </source>
</evidence>
<organism evidence="2 3">
    <name type="scientific">Streptomyces buecherae</name>
    <dbReference type="NCBI Taxonomy" id="2763006"/>
    <lineage>
        <taxon>Bacteria</taxon>
        <taxon>Bacillati</taxon>
        <taxon>Actinomycetota</taxon>
        <taxon>Actinomycetes</taxon>
        <taxon>Kitasatosporales</taxon>
        <taxon>Streptomycetaceae</taxon>
        <taxon>Streptomyces</taxon>
    </lineage>
</organism>
<dbReference type="InterPro" id="IPR043917">
    <property type="entry name" value="DUF5753"/>
</dbReference>
<dbReference type="EMBL" id="CP054929">
    <property type="protein sequence ID" value="QKW49767.1"/>
    <property type="molecule type" value="Genomic_DNA"/>
</dbReference>
<sequence>MKDETYVPWSLMTQSGLRPLQDAMNQKERSTSVFRCYQSHLVPGLLQTPAYAAAVMGAIIAFEAMPDDTEEAVAARMRRQHVLHEDGLTFMLLIEEWVLRAQIGGATVMGEQLDRLDQVTAMPQVSLGVIPMNATRPMRPVAGFWIYDDAEVTHELCAGSVRITTPAEIDIYARTHAELAGMAVYDEQARALIEDARAALG</sequence>
<proteinExistence type="predicted"/>
<reference evidence="2 3" key="1">
    <citation type="submission" date="2020-06" db="EMBL/GenBank/DDBJ databases">
        <title>Genome mining for natural products.</title>
        <authorList>
            <person name="Zhang B."/>
            <person name="Shi J."/>
            <person name="Ge H."/>
        </authorList>
    </citation>
    <scope>NUCLEOTIDE SEQUENCE [LARGE SCALE GENOMIC DNA]</scope>
    <source>
        <strain evidence="2 3">NA00687</strain>
    </source>
</reference>
<dbReference type="AlphaFoldDB" id="A0A7H8N5H8"/>
<evidence type="ECO:0000313" key="3">
    <source>
        <dbReference type="Proteomes" id="UP000509303"/>
    </source>
</evidence>
<accession>A0A7H8N5H8</accession>
<dbReference type="Proteomes" id="UP000509303">
    <property type="component" value="Chromosome"/>
</dbReference>
<gene>
    <name evidence="2" type="ORF">HUT08_09610</name>
</gene>